<evidence type="ECO:0008006" key="4">
    <source>
        <dbReference type="Google" id="ProtNLM"/>
    </source>
</evidence>
<protein>
    <recommendedName>
        <fullName evidence="4">Secreted protein</fullName>
    </recommendedName>
</protein>
<proteinExistence type="predicted"/>
<dbReference type="AlphaFoldDB" id="A0A8T0UY71"/>
<evidence type="ECO:0000313" key="3">
    <source>
        <dbReference type="Proteomes" id="UP000823388"/>
    </source>
</evidence>
<gene>
    <name evidence="2" type="ORF">PVAP13_3KG228101</name>
</gene>
<keyword evidence="1" id="KW-0732">Signal</keyword>
<comment type="caution">
    <text evidence="2">The sequence shown here is derived from an EMBL/GenBank/DDBJ whole genome shotgun (WGS) entry which is preliminary data.</text>
</comment>
<feature type="signal peptide" evidence="1">
    <location>
        <begin position="1"/>
        <end position="19"/>
    </location>
</feature>
<accession>A0A8T0UY71</accession>
<organism evidence="2 3">
    <name type="scientific">Panicum virgatum</name>
    <name type="common">Blackwell switchgrass</name>
    <dbReference type="NCBI Taxonomy" id="38727"/>
    <lineage>
        <taxon>Eukaryota</taxon>
        <taxon>Viridiplantae</taxon>
        <taxon>Streptophyta</taxon>
        <taxon>Embryophyta</taxon>
        <taxon>Tracheophyta</taxon>
        <taxon>Spermatophyta</taxon>
        <taxon>Magnoliopsida</taxon>
        <taxon>Liliopsida</taxon>
        <taxon>Poales</taxon>
        <taxon>Poaceae</taxon>
        <taxon>PACMAD clade</taxon>
        <taxon>Panicoideae</taxon>
        <taxon>Panicodae</taxon>
        <taxon>Paniceae</taxon>
        <taxon>Panicinae</taxon>
        <taxon>Panicum</taxon>
        <taxon>Panicum sect. Hiantes</taxon>
    </lineage>
</organism>
<dbReference type="Proteomes" id="UP000823388">
    <property type="component" value="Chromosome 3K"/>
</dbReference>
<dbReference type="EMBL" id="CM029041">
    <property type="protein sequence ID" value="KAG2627187.1"/>
    <property type="molecule type" value="Genomic_DNA"/>
</dbReference>
<evidence type="ECO:0000256" key="1">
    <source>
        <dbReference type="SAM" id="SignalP"/>
    </source>
</evidence>
<keyword evidence="3" id="KW-1185">Reference proteome</keyword>
<feature type="chain" id="PRO_5035914853" description="Secreted protein" evidence="1">
    <location>
        <begin position="20"/>
        <end position="70"/>
    </location>
</feature>
<evidence type="ECO:0000313" key="2">
    <source>
        <dbReference type="EMBL" id="KAG2627187.1"/>
    </source>
</evidence>
<sequence>MMTWWLVLCLYCCIAVVLSRLCWADRVGIGYLRLQAFSLSKRTQATGSVPLCRQSSQPLLLSHPVAERRG</sequence>
<reference evidence="2" key="1">
    <citation type="submission" date="2020-05" db="EMBL/GenBank/DDBJ databases">
        <title>WGS assembly of Panicum virgatum.</title>
        <authorList>
            <person name="Lovell J.T."/>
            <person name="Jenkins J."/>
            <person name="Shu S."/>
            <person name="Juenger T.E."/>
            <person name="Schmutz J."/>
        </authorList>
    </citation>
    <scope>NUCLEOTIDE SEQUENCE</scope>
    <source>
        <strain evidence="2">AP13</strain>
    </source>
</reference>
<name>A0A8T0UY71_PANVG</name>